<dbReference type="SUPFAM" id="SSF54373">
    <property type="entry name" value="FAD-linked reductases, C-terminal domain"/>
    <property type="match status" value="1"/>
</dbReference>
<dbReference type="PANTHER" id="PTHR46720">
    <property type="entry name" value="HYDROXYLASE, PUTATIVE (AFU_ORTHOLOGUE AFUA_3G01460)-RELATED"/>
    <property type="match status" value="1"/>
</dbReference>
<dbReference type="PANTHER" id="PTHR46720:SF3">
    <property type="entry name" value="FAD-BINDING DOMAIN-CONTAINING PROTEIN-RELATED"/>
    <property type="match status" value="1"/>
</dbReference>
<name>A0AAD4QKI9_9AGAM</name>
<keyword evidence="2" id="KW-0274">FAD</keyword>
<evidence type="ECO:0000256" key="1">
    <source>
        <dbReference type="ARBA" id="ARBA00022630"/>
    </source>
</evidence>
<evidence type="ECO:0000313" key="6">
    <source>
        <dbReference type="Proteomes" id="UP001203297"/>
    </source>
</evidence>
<evidence type="ECO:0000313" key="5">
    <source>
        <dbReference type="EMBL" id="KAI0294488.1"/>
    </source>
</evidence>
<dbReference type="InterPro" id="IPR036188">
    <property type="entry name" value="FAD/NAD-bd_sf"/>
</dbReference>
<evidence type="ECO:0000256" key="2">
    <source>
        <dbReference type="ARBA" id="ARBA00022827"/>
    </source>
</evidence>
<dbReference type="Gene3D" id="3.50.50.60">
    <property type="entry name" value="FAD/NAD(P)-binding domain"/>
    <property type="match status" value="1"/>
</dbReference>
<comment type="caution">
    <text evidence="5">The sequence shown here is derived from an EMBL/GenBank/DDBJ whole genome shotgun (WGS) entry which is preliminary data.</text>
</comment>
<reference evidence="5" key="1">
    <citation type="journal article" date="2022" name="New Phytol.">
        <title>Evolutionary transition to the ectomycorrhizal habit in the genomes of a hyperdiverse lineage of mushroom-forming fungi.</title>
        <authorList>
            <person name="Looney B."/>
            <person name="Miyauchi S."/>
            <person name="Morin E."/>
            <person name="Drula E."/>
            <person name="Courty P.E."/>
            <person name="Kohler A."/>
            <person name="Kuo A."/>
            <person name="LaButti K."/>
            <person name="Pangilinan J."/>
            <person name="Lipzen A."/>
            <person name="Riley R."/>
            <person name="Andreopoulos W."/>
            <person name="He G."/>
            <person name="Johnson J."/>
            <person name="Nolan M."/>
            <person name="Tritt A."/>
            <person name="Barry K.W."/>
            <person name="Grigoriev I.V."/>
            <person name="Nagy L.G."/>
            <person name="Hibbett D."/>
            <person name="Henrissat B."/>
            <person name="Matheny P.B."/>
            <person name="Labbe J."/>
            <person name="Martin F.M."/>
        </authorList>
    </citation>
    <scope>NUCLEOTIDE SEQUENCE</scope>
    <source>
        <strain evidence="5">BPL690</strain>
    </source>
</reference>
<sequence length="444" mass="49762">MSESPIKFRVAICGGGVGGLTVAYALSKSPHIQVDVYEAASKFTEIGAGVGVWWRTRQVLKTLGLEDDVIRLLSFLPGDDRVLSIQYRKADQPEGQDMGPMFSRGGLLGIHRAEFHETLLNRLTERCRTFTSKRLQSYTQSPDRDVPILLEFHDGTTATCDILIGADGIKSVVRKRMLQEAAVKAEVLKRDAEAAELRNMIEPHFIGVYTYRTIIPSEKLISISPQHRVFSSPIQYLGKNRHIMAYPISRGRFINFVAFDHHPDQEGTHFGEAWVTNADPEHVSKMYDGWEREVSELVQCLDGLKITRWAVHSLETLPFYSSGNVAILGDAAHAMPPFQGAGAGQAIEDALVLSTLLAHERTTKRNAQQVLEIYSRVRQPVATEVARRSRVNGEYFSLRPLRSDFTLPSLKEVTGRIQENFEWVSETDAGLDLERAIELLQTES</sequence>
<dbReference type="Pfam" id="PF01494">
    <property type="entry name" value="FAD_binding_3"/>
    <property type="match status" value="1"/>
</dbReference>
<dbReference type="AlphaFoldDB" id="A0AAD4QKI9"/>
<dbReference type="InterPro" id="IPR051104">
    <property type="entry name" value="FAD_monoxygenase"/>
</dbReference>
<dbReference type="PRINTS" id="PR00420">
    <property type="entry name" value="RNGMNOXGNASE"/>
</dbReference>
<proteinExistence type="predicted"/>
<feature type="domain" description="FAD-binding" evidence="4">
    <location>
        <begin position="9"/>
        <end position="389"/>
    </location>
</feature>
<dbReference type="InterPro" id="IPR002938">
    <property type="entry name" value="FAD-bd"/>
</dbReference>
<dbReference type="GO" id="GO:0071949">
    <property type="term" value="F:FAD binding"/>
    <property type="evidence" value="ECO:0007669"/>
    <property type="project" value="InterPro"/>
</dbReference>
<keyword evidence="1" id="KW-0285">Flavoprotein</keyword>
<evidence type="ECO:0000259" key="4">
    <source>
        <dbReference type="Pfam" id="PF01494"/>
    </source>
</evidence>
<dbReference type="Proteomes" id="UP001203297">
    <property type="component" value="Unassembled WGS sequence"/>
</dbReference>
<evidence type="ECO:0000256" key="3">
    <source>
        <dbReference type="ARBA" id="ARBA00023002"/>
    </source>
</evidence>
<dbReference type="GO" id="GO:0016491">
    <property type="term" value="F:oxidoreductase activity"/>
    <property type="evidence" value="ECO:0007669"/>
    <property type="project" value="UniProtKB-KW"/>
</dbReference>
<keyword evidence="6" id="KW-1185">Reference proteome</keyword>
<dbReference type="EMBL" id="WTXG01000073">
    <property type="protein sequence ID" value="KAI0294488.1"/>
    <property type="molecule type" value="Genomic_DNA"/>
</dbReference>
<keyword evidence="3" id="KW-0560">Oxidoreductase</keyword>
<dbReference type="GO" id="GO:0044550">
    <property type="term" value="P:secondary metabolite biosynthetic process"/>
    <property type="evidence" value="ECO:0007669"/>
    <property type="project" value="TreeGrafter"/>
</dbReference>
<gene>
    <name evidence="5" type="ORF">B0F90DRAFT_1283334</name>
</gene>
<protein>
    <submittedName>
        <fullName evidence="5">Salicylate hydroxylase</fullName>
    </submittedName>
</protein>
<dbReference type="SUPFAM" id="SSF51905">
    <property type="entry name" value="FAD/NAD(P)-binding domain"/>
    <property type="match status" value="1"/>
</dbReference>
<organism evidence="5 6">
    <name type="scientific">Multifurca ochricompacta</name>
    <dbReference type="NCBI Taxonomy" id="376703"/>
    <lineage>
        <taxon>Eukaryota</taxon>
        <taxon>Fungi</taxon>
        <taxon>Dikarya</taxon>
        <taxon>Basidiomycota</taxon>
        <taxon>Agaricomycotina</taxon>
        <taxon>Agaricomycetes</taxon>
        <taxon>Russulales</taxon>
        <taxon>Russulaceae</taxon>
        <taxon>Multifurca</taxon>
    </lineage>
</organism>
<accession>A0AAD4QKI9</accession>